<evidence type="ECO:0000313" key="1">
    <source>
        <dbReference type="EMBL" id="CAF0725288.1"/>
    </source>
</evidence>
<dbReference type="AlphaFoldDB" id="A0A813N090"/>
<sequence length="71" mass="8553">MESHDKSNHHVTKKFSDQLMSLYTLKHFQEIVFIRDHSFICFATEQRKRHFTSIYNETEIHWIATTVSIIV</sequence>
<protein>
    <submittedName>
        <fullName evidence="1">Uncharacterized protein</fullName>
    </submittedName>
</protein>
<gene>
    <name evidence="1" type="ORF">EDS130_LOCUS637</name>
</gene>
<dbReference type="Proteomes" id="UP000663852">
    <property type="component" value="Unassembled WGS sequence"/>
</dbReference>
<dbReference type="EMBL" id="CAJNOJ010000002">
    <property type="protein sequence ID" value="CAF0725288.1"/>
    <property type="molecule type" value="Genomic_DNA"/>
</dbReference>
<name>A0A813N090_ADIRI</name>
<accession>A0A813N090</accession>
<reference evidence="1" key="1">
    <citation type="submission" date="2021-02" db="EMBL/GenBank/DDBJ databases">
        <authorList>
            <person name="Nowell W R."/>
        </authorList>
    </citation>
    <scope>NUCLEOTIDE SEQUENCE</scope>
</reference>
<comment type="caution">
    <text evidence="1">The sequence shown here is derived from an EMBL/GenBank/DDBJ whole genome shotgun (WGS) entry which is preliminary data.</text>
</comment>
<organism evidence="1 2">
    <name type="scientific">Adineta ricciae</name>
    <name type="common">Rotifer</name>
    <dbReference type="NCBI Taxonomy" id="249248"/>
    <lineage>
        <taxon>Eukaryota</taxon>
        <taxon>Metazoa</taxon>
        <taxon>Spiralia</taxon>
        <taxon>Gnathifera</taxon>
        <taxon>Rotifera</taxon>
        <taxon>Eurotatoria</taxon>
        <taxon>Bdelloidea</taxon>
        <taxon>Adinetida</taxon>
        <taxon>Adinetidae</taxon>
        <taxon>Adineta</taxon>
    </lineage>
</organism>
<evidence type="ECO:0000313" key="2">
    <source>
        <dbReference type="Proteomes" id="UP000663852"/>
    </source>
</evidence>
<proteinExistence type="predicted"/>